<organism evidence="1 2">
    <name type="scientific">Spirosoma endophyticum</name>
    <dbReference type="NCBI Taxonomy" id="662367"/>
    <lineage>
        <taxon>Bacteria</taxon>
        <taxon>Pseudomonadati</taxon>
        <taxon>Bacteroidota</taxon>
        <taxon>Cytophagia</taxon>
        <taxon>Cytophagales</taxon>
        <taxon>Cytophagaceae</taxon>
        <taxon>Spirosoma</taxon>
    </lineage>
</organism>
<evidence type="ECO:0000313" key="1">
    <source>
        <dbReference type="EMBL" id="SFC89104.1"/>
    </source>
</evidence>
<proteinExistence type="predicted"/>
<dbReference type="Proteomes" id="UP000198598">
    <property type="component" value="Unassembled WGS sequence"/>
</dbReference>
<dbReference type="EMBL" id="FOLQ01000002">
    <property type="protein sequence ID" value="SFC89104.1"/>
    <property type="molecule type" value="Genomic_DNA"/>
</dbReference>
<keyword evidence="2" id="KW-1185">Reference proteome</keyword>
<evidence type="ECO:0000313" key="2">
    <source>
        <dbReference type="Proteomes" id="UP000198598"/>
    </source>
</evidence>
<dbReference type="AlphaFoldDB" id="A0A1I1MUL0"/>
<accession>A0A1I1MUL0</accession>
<gene>
    <name evidence="1" type="ORF">SAMN05216167_102719</name>
</gene>
<name>A0A1I1MUL0_9BACT</name>
<sequence>MSADIAHFAVNRAKMTALVNRKGIYLYSILYLNF</sequence>
<reference evidence="1 2" key="1">
    <citation type="submission" date="2016-10" db="EMBL/GenBank/DDBJ databases">
        <authorList>
            <person name="de Groot N.N."/>
        </authorList>
    </citation>
    <scope>NUCLEOTIDE SEQUENCE [LARGE SCALE GENOMIC DNA]</scope>
    <source>
        <strain evidence="1 2">DSM 26130</strain>
    </source>
</reference>
<protein>
    <submittedName>
        <fullName evidence="1">Uncharacterized protein</fullName>
    </submittedName>
</protein>